<gene>
    <name evidence="3" type="primary">LOC18610522</name>
</gene>
<accession>A0AB32VL03</accession>
<sequence>MSKPCQLETKFFLREFQDRLQPTMDMNRNVEPGYEYEGIDEDDVFYADIRRRILLLTADDDEDCQETKSFHPVCNGKPGSNRAVGNLSSSLQYGGYFSSWESENTDSVPTWLANLWRNGNGTGVFIPHIVKSRRHHRPGRMNKRKLYRPAETKQS</sequence>
<organism evidence="2 3">
    <name type="scientific">Theobroma cacao</name>
    <name type="common">Cacao</name>
    <name type="synonym">Cocoa</name>
    <dbReference type="NCBI Taxonomy" id="3641"/>
    <lineage>
        <taxon>Eukaryota</taxon>
        <taxon>Viridiplantae</taxon>
        <taxon>Streptophyta</taxon>
        <taxon>Embryophyta</taxon>
        <taxon>Tracheophyta</taxon>
        <taxon>Spermatophyta</taxon>
        <taxon>Magnoliopsida</taxon>
        <taxon>eudicotyledons</taxon>
        <taxon>Gunneridae</taxon>
        <taxon>Pentapetalae</taxon>
        <taxon>rosids</taxon>
        <taxon>malvids</taxon>
        <taxon>Malvales</taxon>
        <taxon>Malvaceae</taxon>
        <taxon>Byttnerioideae</taxon>
        <taxon>Theobroma</taxon>
    </lineage>
</organism>
<feature type="compositionally biased region" description="Basic residues" evidence="1">
    <location>
        <begin position="133"/>
        <end position="147"/>
    </location>
</feature>
<evidence type="ECO:0000256" key="1">
    <source>
        <dbReference type="SAM" id="MobiDB-lite"/>
    </source>
</evidence>
<reference evidence="3" key="2">
    <citation type="submission" date="2025-08" db="UniProtKB">
        <authorList>
            <consortium name="RefSeq"/>
        </authorList>
    </citation>
    <scope>IDENTIFICATION</scope>
</reference>
<dbReference type="GeneID" id="18610522"/>
<dbReference type="PANTHER" id="PTHR34956:SF1">
    <property type="entry name" value="DUF4005 DOMAIN-CONTAINING PROTEIN"/>
    <property type="match status" value="1"/>
</dbReference>
<dbReference type="KEGG" id="tcc:18610522"/>
<proteinExistence type="predicted"/>
<dbReference type="PANTHER" id="PTHR34956">
    <property type="entry name" value="OS05G0397300 PROTEIN"/>
    <property type="match status" value="1"/>
</dbReference>
<dbReference type="RefSeq" id="XP_007046279.2">
    <property type="nucleotide sequence ID" value="XM_007046217.2"/>
</dbReference>
<evidence type="ECO:0000313" key="3">
    <source>
        <dbReference type="RefSeq" id="XP_007046279.2"/>
    </source>
</evidence>
<dbReference type="Gramene" id="Tc02v2_t030780.1">
    <property type="protein sequence ID" value="Tc02v2_p030780.1"/>
    <property type="gene ID" value="Tc02v2_g030780"/>
</dbReference>
<dbReference type="AlphaFoldDB" id="A0AB32VL03"/>
<dbReference type="Proteomes" id="UP000694886">
    <property type="component" value="Chromosome 2"/>
</dbReference>
<protein>
    <submittedName>
        <fullName evidence="3">Uncharacterized protein LOC18610522</fullName>
    </submittedName>
</protein>
<reference evidence="2" key="1">
    <citation type="journal article" date="1997" name="Nucleic Acids Res.">
        <title>tRNAscan-SE: a program for improved detection of transfer RNA genes in genomic sequence.</title>
        <authorList>
            <person name="Lowe T.M."/>
            <person name="Eddy S.R."/>
        </authorList>
    </citation>
    <scope>NUCLEOTIDE SEQUENCE [LARGE SCALE GENOMIC DNA]</scope>
    <source>
        <strain evidence="2">r\B97-61/B2</strain>
    </source>
</reference>
<feature type="region of interest" description="Disordered" evidence="1">
    <location>
        <begin position="133"/>
        <end position="155"/>
    </location>
</feature>
<evidence type="ECO:0000313" key="2">
    <source>
        <dbReference type="Proteomes" id="UP000694886"/>
    </source>
</evidence>
<name>A0AB32VL03_THECC</name>